<dbReference type="SMR" id="A0A1U8IAT1"/>
<dbReference type="SUPFAM" id="SSF51197">
    <property type="entry name" value="Clavaminate synthase-like"/>
    <property type="match status" value="1"/>
</dbReference>
<evidence type="ECO:0000313" key="4">
    <source>
        <dbReference type="Proteomes" id="UP000818029"/>
    </source>
</evidence>
<keyword evidence="2" id="KW-0408">Iron</keyword>
<dbReference type="GeneID" id="107894588"/>
<dbReference type="Pfam" id="PF03171">
    <property type="entry name" value="2OG-FeII_Oxy"/>
    <property type="match status" value="1"/>
</dbReference>
<evidence type="ECO:0000259" key="3">
    <source>
        <dbReference type="PROSITE" id="PS51471"/>
    </source>
</evidence>
<protein>
    <submittedName>
        <fullName evidence="5">Hyoscyamine 6-dioxygenase-like</fullName>
    </submittedName>
</protein>
<dbReference type="InterPro" id="IPR050295">
    <property type="entry name" value="Plant_2OG-oxidoreductases"/>
</dbReference>
<reference evidence="4" key="1">
    <citation type="journal article" date="2020" name="Nat. Genet.">
        <title>Genomic diversifications of five Gossypium allopolyploid species and their impact on cotton improvement.</title>
        <authorList>
            <person name="Chen Z.J."/>
            <person name="Sreedasyam A."/>
            <person name="Ando A."/>
            <person name="Song Q."/>
            <person name="De Santiago L.M."/>
            <person name="Hulse-Kemp A.M."/>
            <person name="Ding M."/>
            <person name="Ye W."/>
            <person name="Kirkbride R.C."/>
            <person name="Jenkins J."/>
            <person name="Plott C."/>
            <person name="Lovell J."/>
            <person name="Lin Y.M."/>
            <person name="Vaughn R."/>
            <person name="Liu B."/>
            <person name="Simpson S."/>
            <person name="Scheffler B.E."/>
            <person name="Wen L."/>
            <person name="Saski C.A."/>
            <person name="Grover C.E."/>
            <person name="Hu G."/>
            <person name="Conover J.L."/>
            <person name="Carlson J.W."/>
            <person name="Shu S."/>
            <person name="Boston L.B."/>
            <person name="Williams M."/>
            <person name="Peterson D.G."/>
            <person name="McGee K."/>
            <person name="Jones D.C."/>
            <person name="Wendel J.F."/>
            <person name="Stelly D.M."/>
            <person name="Grimwood J."/>
            <person name="Schmutz J."/>
        </authorList>
    </citation>
    <scope>NUCLEOTIDE SEQUENCE [LARGE SCALE GENOMIC DNA]</scope>
    <source>
        <strain evidence="4">cv. TM-1</strain>
    </source>
</reference>
<dbReference type="GO" id="GO:0046872">
    <property type="term" value="F:metal ion binding"/>
    <property type="evidence" value="ECO:0007669"/>
    <property type="project" value="UniProtKB-KW"/>
</dbReference>
<keyword evidence="1" id="KW-0479">Metal-binding</keyword>
<gene>
    <name evidence="5" type="primary">LOC107894588</name>
</gene>
<proteinExistence type="predicted"/>
<dbReference type="PANTHER" id="PTHR47991">
    <property type="entry name" value="OXOGLUTARATE/IRON-DEPENDENT DIOXYGENASE"/>
    <property type="match status" value="1"/>
</dbReference>
<dbReference type="InterPro" id="IPR027443">
    <property type="entry name" value="IPNS-like_sf"/>
</dbReference>
<dbReference type="KEGG" id="ghi:107894588"/>
<dbReference type="Gene3D" id="2.60.120.330">
    <property type="entry name" value="B-lactam Antibiotic, Isopenicillin N Synthase, Chain"/>
    <property type="match status" value="1"/>
</dbReference>
<evidence type="ECO:0000256" key="2">
    <source>
        <dbReference type="ARBA" id="ARBA00023004"/>
    </source>
</evidence>
<dbReference type="PROSITE" id="PS51471">
    <property type="entry name" value="FE2OG_OXY"/>
    <property type="match status" value="1"/>
</dbReference>
<dbReference type="Proteomes" id="UP000818029">
    <property type="component" value="Chromosome A08"/>
</dbReference>
<dbReference type="PaxDb" id="3635-A0A1U8IAT1"/>
<organism evidence="4 5">
    <name type="scientific">Gossypium hirsutum</name>
    <name type="common">Upland cotton</name>
    <name type="synonym">Gossypium mexicanum</name>
    <dbReference type="NCBI Taxonomy" id="3635"/>
    <lineage>
        <taxon>Eukaryota</taxon>
        <taxon>Viridiplantae</taxon>
        <taxon>Streptophyta</taxon>
        <taxon>Embryophyta</taxon>
        <taxon>Tracheophyta</taxon>
        <taxon>Spermatophyta</taxon>
        <taxon>Magnoliopsida</taxon>
        <taxon>eudicotyledons</taxon>
        <taxon>Gunneridae</taxon>
        <taxon>Pentapetalae</taxon>
        <taxon>rosids</taxon>
        <taxon>malvids</taxon>
        <taxon>Malvales</taxon>
        <taxon>Malvaceae</taxon>
        <taxon>Malvoideae</taxon>
        <taxon>Gossypium</taxon>
    </lineage>
</organism>
<dbReference type="RefSeq" id="XP_016675336.1">
    <property type="nucleotide sequence ID" value="XM_016819847.1"/>
</dbReference>
<dbReference type="InterPro" id="IPR005123">
    <property type="entry name" value="Oxoglu/Fe-dep_dioxygenase_dom"/>
</dbReference>
<feature type="domain" description="Fe2OG dioxygenase" evidence="3">
    <location>
        <begin position="22"/>
        <end position="133"/>
    </location>
</feature>
<sequence>MYICSCCISSRDIVATYSIEAKKLGLRILELLSEGLGLGSGFFGDKLRESLLLSVNHYPPCLDPSLTLGGDVYGLQVFKDREWIGVEPLHNVFVVNIGHQLQIISNNKLKSTEHQAVTNSRVARTTAAFFINPLDYCVREPDKSLIGTDESPTYRPFQFKEFLLNYLRLMGNPEKCLEPFELHA</sequence>
<reference evidence="5" key="2">
    <citation type="submission" date="2025-08" db="UniProtKB">
        <authorList>
            <consortium name="RefSeq"/>
        </authorList>
    </citation>
    <scope>IDENTIFICATION</scope>
</reference>
<dbReference type="AlphaFoldDB" id="A0A1U8IAT1"/>
<accession>A0A1U8IAT1</accession>
<dbReference type="InterPro" id="IPR044861">
    <property type="entry name" value="IPNS-like_FE2OG_OXY"/>
</dbReference>
<keyword evidence="4" id="KW-1185">Reference proteome</keyword>
<evidence type="ECO:0000256" key="1">
    <source>
        <dbReference type="ARBA" id="ARBA00022723"/>
    </source>
</evidence>
<name>A0A1U8IAT1_GOSHI</name>
<evidence type="ECO:0000313" key="5">
    <source>
        <dbReference type="RefSeq" id="XP_016675336.1"/>
    </source>
</evidence>